<dbReference type="PANTHER" id="PTHR30007">
    <property type="entry name" value="PHP DOMAIN PROTEIN"/>
    <property type="match status" value="1"/>
</dbReference>
<dbReference type="Proteomes" id="UP000033618">
    <property type="component" value="Unassembled WGS sequence"/>
</dbReference>
<sequence>MNKPMIADELWRRLEPLLSQAKARREKYPGRKPVPDRAALNGIAFVLHTALRWRDLPAEMGCGSGVTCWRRLRDWQEAGVWDRLHEVLLGKLRAAGQIDLSRVVVDSPSVRAIGAGTKTGHPVYRARPGSKHHVATDANGVPLSISLTGANRHDVTQLLPLIDAIPAIRSIRGRPLQMPQVVLADRGYDSESHRQKLLD</sequence>
<evidence type="ECO:0000259" key="2">
    <source>
        <dbReference type="Pfam" id="PF13340"/>
    </source>
</evidence>
<comment type="caution">
    <text evidence="3">The sequence shown here is derived from an EMBL/GenBank/DDBJ whole genome shotgun (WGS) entry which is preliminary data.</text>
</comment>
<dbReference type="PANTHER" id="PTHR30007:SF1">
    <property type="entry name" value="BLR1914 PROTEIN"/>
    <property type="match status" value="1"/>
</dbReference>
<accession>A0A0F5JTU3</accession>
<dbReference type="AlphaFoldDB" id="A0A0F5JTU3"/>
<dbReference type="GO" id="GO:0004803">
    <property type="term" value="F:transposase activity"/>
    <property type="evidence" value="ECO:0007669"/>
    <property type="project" value="InterPro"/>
</dbReference>
<gene>
    <name evidence="3" type="ORF">WM40_27235</name>
</gene>
<protein>
    <submittedName>
        <fullName evidence="3">Transposase</fullName>
    </submittedName>
</protein>
<evidence type="ECO:0000313" key="3">
    <source>
        <dbReference type="EMBL" id="KKB60777.1"/>
    </source>
</evidence>
<feature type="non-terminal residue" evidence="3">
    <location>
        <position position="199"/>
    </location>
</feature>
<dbReference type="GO" id="GO:0003677">
    <property type="term" value="F:DNA binding"/>
    <property type="evidence" value="ECO:0007669"/>
    <property type="project" value="InterPro"/>
</dbReference>
<feature type="domain" description="Insertion element IS402-like" evidence="2">
    <location>
        <begin position="7"/>
        <end position="85"/>
    </location>
</feature>
<evidence type="ECO:0000313" key="4">
    <source>
        <dbReference type="Proteomes" id="UP000033618"/>
    </source>
</evidence>
<dbReference type="Pfam" id="PF13340">
    <property type="entry name" value="DUF4096"/>
    <property type="match status" value="1"/>
</dbReference>
<dbReference type="Pfam" id="PF01609">
    <property type="entry name" value="DDE_Tnp_1"/>
    <property type="match status" value="1"/>
</dbReference>
<dbReference type="RefSeq" id="WP_046154674.1">
    <property type="nucleotide sequence ID" value="NZ_LAQU01000216.1"/>
</dbReference>
<dbReference type="EMBL" id="LAQU01000216">
    <property type="protein sequence ID" value="KKB60777.1"/>
    <property type="molecule type" value="Genomic_DNA"/>
</dbReference>
<organism evidence="3 4">
    <name type="scientific">Robbsia andropogonis</name>
    <dbReference type="NCBI Taxonomy" id="28092"/>
    <lineage>
        <taxon>Bacteria</taxon>
        <taxon>Pseudomonadati</taxon>
        <taxon>Pseudomonadota</taxon>
        <taxon>Betaproteobacteria</taxon>
        <taxon>Burkholderiales</taxon>
        <taxon>Burkholderiaceae</taxon>
        <taxon>Robbsia</taxon>
    </lineage>
</organism>
<dbReference type="OrthoDB" id="5524851at2"/>
<dbReference type="NCBIfam" id="NF033580">
    <property type="entry name" value="transpos_IS5_3"/>
    <property type="match status" value="1"/>
</dbReference>
<dbReference type="GO" id="GO:0006313">
    <property type="term" value="P:DNA transposition"/>
    <property type="evidence" value="ECO:0007669"/>
    <property type="project" value="InterPro"/>
</dbReference>
<keyword evidence="4" id="KW-1185">Reference proteome</keyword>
<dbReference type="InterPro" id="IPR025161">
    <property type="entry name" value="IS402-like_dom"/>
</dbReference>
<name>A0A0F5JTU3_9BURK</name>
<evidence type="ECO:0000259" key="1">
    <source>
        <dbReference type="Pfam" id="PF01609"/>
    </source>
</evidence>
<feature type="domain" description="Transposase IS4-like" evidence="1">
    <location>
        <begin position="101"/>
        <end position="198"/>
    </location>
</feature>
<reference evidence="3 4" key="1">
    <citation type="submission" date="2015-03" db="EMBL/GenBank/DDBJ databases">
        <title>Draft Genome Sequence of Burkholderia andropogonis type strain ICMP2807, isolated from Sorghum bicolor.</title>
        <authorList>
            <person name="Lopes-Santos L."/>
            <person name="Castro D.B."/>
            <person name="Ottoboni L.M."/>
            <person name="Park D."/>
            <person name="Weirc B.S."/>
            <person name="Destefano S.A."/>
        </authorList>
    </citation>
    <scope>NUCLEOTIDE SEQUENCE [LARGE SCALE GENOMIC DNA]</scope>
    <source>
        <strain evidence="3 4">ICMP2807</strain>
    </source>
</reference>
<proteinExistence type="predicted"/>
<dbReference type="InterPro" id="IPR002559">
    <property type="entry name" value="Transposase_11"/>
</dbReference>